<dbReference type="EMBL" id="BAFN01000001">
    <property type="protein sequence ID" value="GAN34821.1"/>
    <property type="molecule type" value="Genomic_DNA"/>
</dbReference>
<dbReference type="Proteomes" id="UP000032309">
    <property type="component" value="Unassembled WGS sequence"/>
</dbReference>
<sequence>MEDVKERIEFVVGIRMALKELDEGKGIHHIQIEEESSSWVSK</sequence>
<name>A0ABQ0K1I0_9BACT</name>
<accession>A0ABQ0K1I0</accession>
<comment type="caution">
    <text evidence="1">The sequence shown here is derived from an EMBL/GenBank/DDBJ whole genome shotgun (WGS) entry which is preliminary data.</text>
</comment>
<evidence type="ECO:0000313" key="2">
    <source>
        <dbReference type="Proteomes" id="UP000032309"/>
    </source>
</evidence>
<proteinExistence type="predicted"/>
<protein>
    <submittedName>
        <fullName evidence="1">Uncharacterized protein</fullName>
    </submittedName>
</protein>
<gene>
    <name evidence="1" type="ORF">BROSI_A3364</name>
</gene>
<reference evidence="2" key="1">
    <citation type="journal article" date="2015" name="Genome Announc.">
        <title>Draft Genome Sequence of an Anaerobic Ammonium-Oxidizing Bacterium, "Candidatus Brocadia sinica".</title>
        <authorList>
            <person name="Oshiki M."/>
            <person name="Shinyako-Hata K."/>
            <person name="Satoh H."/>
            <person name="Okabe S."/>
        </authorList>
    </citation>
    <scope>NUCLEOTIDE SEQUENCE [LARGE SCALE GENOMIC DNA]</scope>
    <source>
        <strain evidence="2">JPN1</strain>
    </source>
</reference>
<organism evidence="1 2">
    <name type="scientific">Candidatus Brocadia sinica JPN1</name>
    <dbReference type="NCBI Taxonomy" id="1197129"/>
    <lineage>
        <taxon>Bacteria</taxon>
        <taxon>Pseudomonadati</taxon>
        <taxon>Planctomycetota</taxon>
        <taxon>Candidatus Brocadiia</taxon>
        <taxon>Candidatus Brocadiales</taxon>
        <taxon>Candidatus Brocadiaceae</taxon>
        <taxon>Candidatus Brocadia</taxon>
    </lineage>
</organism>
<dbReference type="RefSeq" id="WP_261338858.1">
    <property type="nucleotide sequence ID" value="NZ_BAFN01000001.1"/>
</dbReference>
<evidence type="ECO:0000313" key="1">
    <source>
        <dbReference type="EMBL" id="GAN34821.1"/>
    </source>
</evidence>
<keyword evidence="2" id="KW-1185">Reference proteome</keyword>